<dbReference type="RefSeq" id="WP_267535132.1">
    <property type="nucleotide sequence ID" value="NZ_JAPNKA010000001.1"/>
</dbReference>
<keyword evidence="2" id="KW-0067">ATP-binding</keyword>
<dbReference type="GO" id="GO:0004386">
    <property type="term" value="F:helicase activity"/>
    <property type="evidence" value="ECO:0007669"/>
    <property type="project" value="UniProtKB-KW"/>
</dbReference>
<evidence type="ECO:0000256" key="1">
    <source>
        <dbReference type="SAM" id="MobiDB-lite"/>
    </source>
</evidence>
<feature type="compositionally biased region" description="Basic and acidic residues" evidence="1">
    <location>
        <begin position="64"/>
        <end position="79"/>
    </location>
</feature>
<feature type="region of interest" description="Disordered" evidence="1">
    <location>
        <begin position="1"/>
        <end position="103"/>
    </location>
</feature>
<feature type="compositionally biased region" description="Polar residues" evidence="1">
    <location>
        <begin position="82"/>
        <end position="91"/>
    </location>
</feature>
<name>A0ABT4A3K4_9BACT</name>
<dbReference type="Proteomes" id="UP001207654">
    <property type="component" value="Unassembled WGS sequence"/>
</dbReference>
<reference evidence="2 3" key="1">
    <citation type="submission" date="2022-11" db="EMBL/GenBank/DDBJ databases">
        <title>Minimal conservation of predation-associated metabolite biosynthetic gene clusters underscores biosynthetic potential of Myxococcota including descriptions for ten novel species: Archangium lansinium sp. nov., Myxococcus landrumus sp. nov., Nannocystis bai.</title>
        <authorList>
            <person name="Ahearne A."/>
            <person name="Stevens C."/>
            <person name="Phillips K."/>
        </authorList>
    </citation>
    <scope>NUCLEOTIDE SEQUENCE [LARGE SCALE GENOMIC DNA]</scope>
    <source>
        <strain evidence="2 3">MIWBW</strain>
    </source>
</reference>
<proteinExistence type="predicted"/>
<evidence type="ECO:0000313" key="2">
    <source>
        <dbReference type="EMBL" id="MCY1076228.1"/>
    </source>
</evidence>
<evidence type="ECO:0000313" key="3">
    <source>
        <dbReference type="Proteomes" id="UP001207654"/>
    </source>
</evidence>
<dbReference type="EMBL" id="JAPNKA010000001">
    <property type="protein sequence ID" value="MCY1076228.1"/>
    <property type="molecule type" value="Genomic_DNA"/>
</dbReference>
<sequence>MAGPMAGVSAAQIAQQKLQDQGAQQVNKQGASKFDAALANKAQAAGGPEQVQATQATQATQRAEQIRHTESVSKTEKAALNKVNTAAQQPATARGAEAVNGKQEAGKVGNMLSHVVGELEKGQVNMEKLIQAGASGKTFSNAELLSLQAGMYKYTQELDLTSKVVEKATSGLKDTLKTQV</sequence>
<gene>
    <name evidence="2" type="ORF">OV287_17260</name>
</gene>
<comment type="caution">
    <text evidence="2">The sequence shown here is derived from an EMBL/GenBank/DDBJ whole genome shotgun (WGS) entry which is preliminary data.</text>
</comment>
<feature type="compositionally biased region" description="Low complexity" evidence="1">
    <location>
        <begin position="52"/>
        <end position="61"/>
    </location>
</feature>
<keyword evidence="2" id="KW-0347">Helicase</keyword>
<feature type="compositionally biased region" description="Low complexity" evidence="1">
    <location>
        <begin position="36"/>
        <end position="45"/>
    </location>
</feature>
<keyword evidence="2" id="KW-0378">Hydrolase</keyword>
<protein>
    <submittedName>
        <fullName evidence="2">ATP-dependent helicase HrpB</fullName>
    </submittedName>
</protein>
<feature type="compositionally biased region" description="Low complexity" evidence="1">
    <location>
        <begin position="10"/>
        <end position="25"/>
    </location>
</feature>
<keyword evidence="3" id="KW-1185">Reference proteome</keyword>
<organism evidence="2 3">
    <name type="scientific">Archangium lansingense</name>
    <dbReference type="NCBI Taxonomy" id="2995310"/>
    <lineage>
        <taxon>Bacteria</taxon>
        <taxon>Pseudomonadati</taxon>
        <taxon>Myxococcota</taxon>
        <taxon>Myxococcia</taxon>
        <taxon>Myxococcales</taxon>
        <taxon>Cystobacterineae</taxon>
        <taxon>Archangiaceae</taxon>
        <taxon>Archangium</taxon>
    </lineage>
</organism>
<keyword evidence="2" id="KW-0547">Nucleotide-binding</keyword>
<accession>A0ABT4A3K4</accession>